<feature type="non-terminal residue" evidence="1">
    <location>
        <position position="1"/>
    </location>
</feature>
<evidence type="ECO:0000313" key="1">
    <source>
        <dbReference type="EMBL" id="GAI32838.1"/>
    </source>
</evidence>
<dbReference type="SUPFAM" id="SSF63411">
    <property type="entry name" value="LuxS/MPP-like metallohydrolase"/>
    <property type="match status" value="1"/>
</dbReference>
<proteinExistence type="predicted"/>
<protein>
    <recommendedName>
        <fullName evidence="2">Peptidase M16 C-terminal domain-containing protein</fullName>
    </recommendedName>
</protein>
<dbReference type="AlphaFoldDB" id="X1MNE0"/>
<comment type="caution">
    <text evidence="1">The sequence shown here is derived from an EMBL/GenBank/DDBJ whole genome shotgun (WGS) entry which is preliminary data.</text>
</comment>
<accession>X1MNE0</accession>
<reference evidence="1" key="1">
    <citation type="journal article" date="2014" name="Front. Microbiol.">
        <title>High frequency of phylogenetically diverse reductive dehalogenase-homologous genes in deep subseafloor sedimentary metagenomes.</title>
        <authorList>
            <person name="Kawai M."/>
            <person name="Futagami T."/>
            <person name="Toyoda A."/>
            <person name="Takaki Y."/>
            <person name="Nishi S."/>
            <person name="Hori S."/>
            <person name="Arai W."/>
            <person name="Tsubouchi T."/>
            <person name="Morono Y."/>
            <person name="Uchiyama I."/>
            <person name="Ito T."/>
            <person name="Fujiyama A."/>
            <person name="Inagaki F."/>
            <person name="Takami H."/>
        </authorList>
    </citation>
    <scope>NUCLEOTIDE SEQUENCE</scope>
    <source>
        <strain evidence="1">Expedition CK06-06</strain>
    </source>
</reference>
<organism evidence="1">
    <name type="scientific">marine sediment metagenome</name>
    <dbReference type="NCBI Taxonomy" id="412755"/>
    <lineage>
        <taxon>unclassified sequences</taxon>
        <taxon>metagenomes</taxon>
        <taxon>ecological metagenomes</taxon>
    </lineage>
</organism>
<name>X1MNE0_9ZZZZ</name>
<evidence type="ECO:0008006" key="2">
    <source>
        <dbReference type="Google" id="ProtNLM"/>
    </source>
</evidence>
<dbReference type="InterPro" id="IPR011249">
    <property type="entry name" value="Metalloenz_LuxS/M16"/>
</dbReference>
<dbReference type="EMBL" id="BARV01029564">
    <property type="protein sequence ID" value="GAI32838.1"/>
    <property type="molecule type" value="Genomic_DNA"/>
</dbReference>
<dbReference type="Gene3D" id="3.30.830.10">
    <property type="entry name" value="Metalloenzyme, LuxS/M16 peptidase-like"/>
    <property type="match status" value="1"/>
</dbReference>
<gene>
    <name evidence="1" type="ORF">S06H3_47112</name>
</gene>
<dbReference type="GO" id="GO:0046872">
    <property type="term" value="F:metal ion binding"/>
    <property type="evidence" value="ECO:0007669"/>
    <property type="project" value="InterPro"/>
</dbReference>
<sequence>ARNKLLSETVIKNELPMGRLAELGRDWLYLGRYQPIEQDIKNIKAVTVQDIRSLIKEMTPGDFTQFSIGPPGAV</sequence>